<evidence type="ECO:0000256" key="2">
    <source>
        <dbReference type="ARBA" id="ARBA00022723"/>
    </source>
</evidence>
<dbReference type="InterPro" id="IPR002048">
    <property type="entry name" value="EF_hand_dom"/>
</dbReference>
<dbReference type="GO" id="GO:1903569">
    <property type="term" value="P:positive regulation of protein localization to ciliary membrane"/>
    <property type="evidence" value="ECO:0007669"/>
    <property type="project" value="TreeGrafter"/>
</dbReference>
<dbReference type="InterPro" id="IPR011992">
    <property type="entry name" value="EF-hand-dom_pair"/>
</dbReference>
<feature type="domain" description="EF-hand" evidence="6">
    <location>
        <begin position="78"/>
        <end position="113"/>
    </location>
</feature>
<name>A0A5J4NYG1_9TREM</name>
<dbReference type="GO" id="GO:0005509">
    <property type="term" value="F:calcium ion binding"/>
    <property type="evidence" value="ECO:0007669"/>
    <property type="project" value="InterPro"/>
</dbReference>
<keyword evidence="8" id="KW-1185">Reference proteome</keyword>
<evidence type="ECO:0000259" key="6">
    <source>
        <dbReference type="PROSITE" id="PS50222"/>
    </source>
</evidence>
<gene>
    <name evidence="7" type="ORF">DEA37_0000349</name>
</gene>
<evidence type="ECO:0000256" key="1">
    <source>
        <dbReference type="ARBA" id="ARBA00004370"/>
    </source>
</evidence>
<dbReference type="CDD" id="cd00051">
    <property type="entry name" value="EFh"/>
    <property type="match status" value="1"/>
</dbReference>
<reference evidence="7 8" key="1">
    <citation type="journal article" date="2019" name="Gigascience">
        <title>Whole-genome sequence of the oriental lung fluke Paragonimus westermani.</title>
        <authorList>
            <person name="Oey H."/>
            <person name="Zakrzewski M."/>
            <person name="Narain K."/>
            <person name="Devi K.R."/>
            <person name="Agatsuma T."/>
            <person name="Nawaratna S."/>
            <person name="Gobert G.N."/>
            <person name="Jones M.K."/>
            <person name="Ragan M.A."/>
            <person name="McManus D.P."/>
            <person name="Krause L."/>
        </authorList>
    </citation>
    <scope>NUCLEOTIDE SEQUENCE [LARGE SCALE GENOMIC DNA]</scope>
    <source>
        <strain evidence="7 8">IND2009</strain>
    </source>
</reference>
<dbReference type="PROSITE" id="PS00018">
    <property type="entry name" value="EF_HAND_1"/>
    <property type="match status" value="2"/>
</dbReference>
<dbReference type="GO" id="GO:0098797">
    <property type="term" value="C:plasma membrane protein complex"/>
    <property type="evidence" value="ECO:0007669"/>
    <property type="project" value="TreeGrafter"/>
</dbReference>
<dbReference type="EMBL" id="QNGE01000502">
    <property type="protein sequence ID" value="KAA3680220.1"/>
    <property type="molecule type" value="Genomic_DNA"/>
</dbReference>
<dbReference type="PROSITE" id="PS50222">
    <property type="entry name" value="EF_HAND_2"/>
    <property type="match status" value="2"/>
</dbReference>
<dbReference type="Proteomes" id="UP000324629">
    <property type="component" value="Unassembled WGS sequence"/>
</dbReference>
<keyword evidence="5" id="KW-0472">Membrane</keyword>
<keyword evidence="2" id="KW-0479">Metal-binding</keyword>
<organism evidence="7 8">
    <name type="scientific">Paragonimus westermani</name>
    <dbReference type="NCBI Taxonomy" id="34504"/>
    <lineage>
        <taxon>Eukaryota</taxon>
        <taxon>Metazoa</taxon>
        <taxon>Spiralia</taxon>
        <taxon>Lophotrochozoa</taxon>
        <taxon>Platyhelminthes</taxon>
        <taxon>Trematoda</taxon>
        <taxon>Digenea</taxon>
        <taxon>Plagiorchiida</taxon>
        <taxon>Troglotremata</taxon>
        <taxon>Troglotrematidae</taxon>
        <taxon>Paragonimus</taxon>
    </lineage>
</organism>
<feature type="domain" description="EF-hand" evidence="6">
    <location>
        <begin position="368"/>
        <end position="403"/>
    </location>
</feature>
<dbReference type="Pfam" id="PF13499">
    <property type="entry name" value="EF-hand_7"/>
    <property type="match status" value="1"/>
</dbReference>
<dbReference type="GO" id="GO:0060170">
    <property type="term" value="C:ciliary membrane"/>
    <property type="evidence" value="ECO:0007669"/>
    <property type="project" value="TreeGrafter"/>
</dbReference>
<dbReference type="SMART" id="SM00054">
    <property type="entry name" value="EFh"/>
    <property type="match status" value="3"/>
</dbReference>
<sequence length="644" mass="72260">MAAHAHRPPNWIEHCKQAYCYVIGSPNSPVRSKHDLLRVLQHSGRNPSEKTMNVLWPKSTKLVTYDEYLDMCYSIPVTTVDDLVQAFKTMDTSADGFISTAEFLEAMSTGAEAIPRKDLLALLRNADADKDGKLNYKEACSFNVTTPLISLFQFAQMMTASVDKLLYLTAKKNLKISRETSGAHSTKSSPSRSKKVVSVICKEQTPAASDSGQQDLNAQFSLQKQLEFRKPNSVFIVPTNWATCQRSGCLLTCETSDVGELRFICFELSLEQDLSVYLSLTIKRNLLKPETPVSGSLHFLVIGSETIDTSWWNADEGASEQLDLVAGTYQIVPIYSGDHFTKPPPGLIKKSATLVKVDKSGRFRLTNSATAVVQKLFTLYDSDADGLMSRDDFCRFASQTYNNIEPETLWEAVEEFSTLCAGQLTVDEFKELFLREIQEDEGRSDCLWNALECSGFNRQLELTKCSEKYIILQTSPSGLLKAGTRFTNIPFCLIVRCDASKQSKLKIRATPLTMYRALALESQLCEWVLLKGQSLKRKQTSSHSPKDDYYRIVFHSSSNFVLLAIENLKKTRKHSKLTFGFNFGVLDLVPMMENLLDPQISVKREMNSLVFDAVLTSSERNLLFYGVLPDVINGVSCDTSVRFH</sequence>
<comment type="caution">
    <text evidence="7">The sequence shown here is derived from an EMBL/GenBank/DDBJ whole genome shotgun (WGS) entry which is preliminary data.</text>
</comment>
<comment type="subcellular location">
    <subcellularLocation>
        <location evidence="1">Membrane</location>
    </subcellularLocation>
</comment>
<evidence type="ECO:0000313" key="7">
    <source>
        <dbReference type="EMBL" id="KAA3680220.1"/>
    </source>
</evidence>
<proteinExistence type="predicted"/>
<dbReference type="AlphaFoldDB" id="A0A5J4NYG1"/>
<dbReference type="InterPro" id="IPR018247">
    <property type="entry name" value="EF_Hand_1_Ca_BS"/>
</dbReference>
<keyword evidence="3" id="KW-0677">Repeat</keyword>
<evidence type="ECO:0000256" key="3">
    <source>
        <dbReference type="ARBA" id="ARBA00022737"/>
    </source>
</evidence>
<dbReference type="InterPro" id="IPR052266">
    <property type="entry name" value="Miro-EF-hand_domain"/>
</dbReference>
<dbReference type="Gene3D" id="1.10.238.10">
    <property type="entry name" value="EF-hand"/>
    <property type="match status" value="2"/>
</dbReference>
<dbReference type="PANTHER" id="PTHR46819">
    <property type="entry name" value="EF-HAND CALCIUM-BINDING DOMAIN-CONTAINING PROTEIN 7"/>
    <property type="match status" value="1"/>
</dbReference>
<keyword evidence="4" id="KW-0106">Calcium</keyword>
<evidence type="ECO:0000256" key="4">
    <source>
        <dbReference type="ARBA" id="ARBA00022837"/>
    </source>
</evidence>
<evidence type="ECO:0000256" key="5">
    <source>
        <dbReference type="ARBA" id="ARBA00023136"/>
    </source>
</evidence>
<accession>A0A5J4NYG1</accession>
<evidence type="ECO:0000313" key="8">
    <source>
        <dbReference type="Proteomes" id="UP000324629"/>
    </source>
</evidence>
<dbReference type="PANTHER" id="PTHR46819:SF1">
    <property type="entry name" value="EF-HAND CALCIUM-BINDING DOMAIN-CONTAINING PROTEIN 7"/>
    <property type="match status" value="1"/>
</dbReference>
<dbReference type="SUPFAM" id="SSF47473">
    <property type="entry name" value="EF-hand"/>
    <property type="match status" value="2"/>
</dbReference>
<protein>
    <recommendedName>
        <fullName evidence="6">EF-hand domain-containing protein</fullName>
    </recommendedName>
</protein>